<evidence type="ECO:0000256" key="11">
    <source>
        <dbReference type="ARBA" id="ARBA00022692"/>
    </source>
</evidence>
<keyword evidence="9" id="KW-0444">Lipid biosynthesis</keyword>
<dbReference type="EC" id="2.7.7.41" evidence="6"/>
<organism evidence="25 26">
    <name type="scientific">Litorimonas cladophorae</name>
    <dbReference type="NCBI Taxonomy" id="1220491"/>
    <lineage>
        <taxon>Bacteria</taxon>
        <taxon>Pseudomonadati</taxon>
        <taxon>Pseudomonadota</taxon>
        <taxon>Alphaproteobacteria</taxon>
        <taxon>Maricaulales</taxon>
        <taxon>Robiginitomaculaceae</taxon>
    </lineage>
</organism>
<evidence type="ECO:0000256" key="12">
    <source>
        <dbReference type="ARBA" id="ARBA00022695"/>
    </source>
</evidence>
<name>A0A918NA38_9PROT</name>
<dbReference type="PANTHER" id="PTHR46382">
    <property type="entry name" value="PHOSPHATIDATE CYTIDYLYLTRANSFERASE"/>
    <property type="match status" value="1"/>
</dbReference>
<evidence type="ECO:0000313" key="26">
    <source>
        <dbReference type="Proteomes" id="UP000600865"/>
    </source>
</evidence>
<comment type="catalytic activity">
    <reaction evidence="1">
        <text>a 1,2-diacyl-sn-glycero-3-phosphate + CTP + H(+) = a CDP-1,2-diacyl-sn-glycerol + diphosphate</text>
        <dbReference type="Rhea" id="RHEA:16229"/>
        <dbReference type="ChEBI" id="CHEBI:15378"/>
        <dbReference type="ChEBI" id="CHEBI:33019"/>
        <dbReference type="ChEBI" id="CHEBI:37563"/>
        <dbReference type="ChEBI" id="CHEBI:58332"/>
        <dbReference type="ChEBI" id="CHEBI:58608"/>
        <dbReference type="EC" id="2.7.7.41"/>
    </reaction>
</comment>
<evidence type="ECO:0000256" key="4">
    <source>
        <dbReference type="ARBA" id="ARBA00005189"/>
    </source>
</evidence>
<comment type="pathway">
    <text evidence="4">Lipid metabolism.</text>
</comment>
<protein>
    <recommendedName>
        <fullName evidence="7">Phosphatidate cytidylyltransferase</fullName>
        <ecNumber evidence="6">2.7.7.41</ecNumber>
    </recommendedName>
    <alternativeName>
        <fullName evidence="20">CDP-DAG synthase</fullName>
    </alternativeName>
    <alternativeName>
        <fullName evidence="22">CDP-DG synthase</fullName>
    </alternativeName>
    <alternativeName>
        <fullName evidence="18">CDP-diacylglycerol synthase</fullName>
    </alternativeName>
    <alternativeName>
        <fullName evidence="21">CDP-diglyceride pyrophosphorylase</fullName>
    </alternativeName>
    <alternativeName>
        <fullName evidence="23">CDP-diglyceride synthase</fullName>
    </alternativeName>
    <alternativeName>
        <fullName evidence="19">CTP:phosphatidate cytidylyltransferase</fullName>
    </alternativeName>
</protein>
<feature type="transmembrane region" description="Helical" evidence="24">
    <location>
        <begin position="117"/>
        <end position="136"/>
    </location>
</feature>
<evidence type="ECO:0000256" key="5">
    <source>
        <dbReference type="ARBA" id="ARBA00010185"/>
    </source>
</evidence>
<keyword evidence="13 24" id="KW-1133">Transmembrane helix</keyword>
<dbReference type="PANTHER" id="PTHR46382:SF1">
    <property type="entry name" value="PHOSPHATIDATE CYTIDYLYLTRANSFERASE"/>
    <property type="match status" value="1"/>
</dbReference>
<dbReference type="GO" id="GO:0004605">
    <property type="term" value="F:phosphatidate cytidylyltransferase activity"/>
    <property type="evidence" value="ECO:0007669"/>
    <property type="project" value="UniProtKB-EC"/>
</dbReference>
<evidence type="ECO:0000256" key="23">
    <source>
        <dbReference type="ARBA" id="ARBA00033406"/>
    </source>
</evidence>
<keyword evidence="10" id="KW-0808">Transferase</keyword>
<comment type="pathway">
    <text evidence="3">Phospholipid metabolism; CDP-diacylglycerol biosynthesis; CDP-diacylglycerol from sn-glycerol 3-phosphate: step 3/3.</text>
</comment>
<evidence type="ECO:0000256" key="18">
    <source>
        <dbReference type="ARBA" id="ARBA00029893"/>
    </source>
</evidence>
<sequence length="282" mass="29684">MTQTQIKKPKWSGLGVRFISAVALLLLCLAPFYFGGWLWAVLAGLFGGRMIYEWVRMSDPSPRLPAYLAPILGLLAGIVYTVENEIGFSVVAVFVTAFAVAGIQFARSQKEGSSRVIWAILGVFYIIVPTLLMIGMRGNQVGFDTVGFQRLLFIMACVIGADVGAYFGGSTMGGPKLAPKLSPNKTWSGFFTGQALAVLLGAIIGSAVGIGWMAGAALALPIAILSVLGDLFESGVKRKLNVKDTGGLMPGHGGLLDRLDSLMAAIIGAAVCLALFPGIWPG</sequence>
<evidence type="ECO:0000256" key="8">
    <source>
        <dbReference type="ARBA" id="ARBA00022475"/>
    </source>
</evidence>
<keyword evidence="14" id="KW-0443">Lipid metabolism</keyword>
<evidence type="ECO:0000256" key="10">
    <source>
        <dbReference type="ARBA" id="ARBA00022679"/>
    </source>
</evidence>
<comment type="caution">
    <text evidence="25">The sequence shown here is derived from an EMBL/GenBank/DDBJ whole genome shotgun (WGS) entry which is preliminary data.</text>
</comment>
<comment type="subcellular location">
    <subcellularLocation>
        <location evidence="2">Cell membrane</location>
        <topology evidence="2">Multi-pass membrane protein</topology>
    </subcellularLocation>
</comment>
<evidence type="ECO:0000256" key="20">
    <source>
        <dbReference type="ARBA" id="ARBA00032253"/>
    </source>
</evidence>
<evidence type="ECO:0000313" key="25">
    <source>
        <dbReference type="EMBL" id="GGX57685.1"/>
    </source>
</evidence>
<evidence type="ECO:0000256" key="7">
    <source>
        <dbReference type="ARBA" id="ARBA00019373"/>
    </source>
</evidence>
<evidence type="ECO:0000256" key="2">
    <source>
        <dbReference type="ARBA" id="ARBA00004651"/>
    </source>
</evidence>
<evidence type="ECO:0000256" key="21">
    <source>
        <dbReference type="ARBA" id="ARBA00032396"/>
    </source>
</evidence>
<evidence type="ECO:0000256" key="17">
    <source>
        <dbReference type="ARBA" id="ARBA00023264"/>
    </source>
</evidence>
<feature type="transmembrane region" description="Helical" evidence="24">
    <location>
        <begin position="148"/>
        <end position="167"/>
    </location>
</feature>
<dbReference type="Proteomes" id="UP000600865">
    <property type="component" value="Unassembled WGS sequence"/>
</dbReference>
<keyword evidence="16" id="KW-0594">Phospholipid biosynthesis</keyword>
<keyword evidence="12 25" id="KW-0548">Nucleotidyltransferase</keyword>
<accession>A0A918NA38</accession>
<feature type="transmembrane region" description="Helical" evidence="24">
    <location>
        <begin position="210"/>
        <end position="232"/>
    </location>
</feature>
<evidence type="ECO:0000256" key="22">
    <source>
        <dbReference type="ARBA" id="ARBA00032743"/>
    </source>
</evidence>
<keyword evidence="15 24" id="KW-0472">Membrane</keyword>
<gene>
    <name evidence="25" type="primary">cdsA</name>
    <name evidence="25" type="ORF">GCM10011309_03380</name>
</gene>
<keyword evidence="8" id="KW-1003">Cell membrane</keyword>
<feature type="transmembrane region" description="Helical" evidence="24">
    <location>
        <begin position="187"/>
        <end position="204"/>
    </location>
</feature>
<keyword evidence="17" id="KW-1208">Phospholipid metabolism</keyword>
<proteinExistence type="inferred from homology"/>
<evidence type="ECO:0000256" key="24">
    <source>
        <dbReference type="SAM" id="Phobius"/>
    </source>
</evidence>
<feature type="transmembrane region" description="Helical" evidence="24">
    <location>
        <begin position="86"/>
        <end position="105"/>
    </location>
</feature>
<dbReference type="EMBL" id="BMYV01000001">
    <property type="protein sequence ID" value="GGX57685.1"/>
    <property type="molecule type" value="Genomic_DNA"/>
</dbReference>
<evidence type="ECO:0000256" key="14">
    <source>
        <dbReference type="ARBA" id="ARBA00023098"/>
    </source>
</evidence>
<evidence type="ECO:0000256" key="9">
    <source>
        <dbReference type="ARBA" id="ARBA00022516"/>
    </source>
</evidence>
<dbReference type="GO" id="GO:0005886">
    <property type="term" value="C:plasma membrane"/>
    <property type="evidence" value="ECO:0007669"/>
    <property type="project" value="UniProtKB-SubCell"/>
</dbReference>
<dbReference type="GO" id="GO:0016024">
    <property type="term" value="P:CDP-diacylglycerol biosynthetic process"/>
    <property type="evidence" value="ECO:0007669"/>
    <property type="project" value="TreeGrafter"/>
</dbReference>
<feature type="transmembrane region" description="Helical" evidence="24">
    <location>
        <begin position="262"/>
        <end position="280"/>
    </location>
</feature>
<reference evidence="25 26" key="1">
    <citation type="journal article" date="2014" name="Int. J. Syst. Evol. Microbiol.">
        <title>Complete genome sequence of Corynebacterium casei LMG S-19264T (=DSM 44701T), isolated from a smear-ripened cheese.</title>
        <authorList>
            <consortium name="US DOE Joint Genome Institute (JGI-PGF)"/>
            <person name="Walter F."/>
            <person name="Albersmeier A."/>
            <person name="Kalinowski J."/>
            <person name="Ruckert C."/>
        </authorList>
    </citation>
    <scope>NUCLEOTIDE SEQUENCE [LARGE SCALE GENOMIC DNA]</scope>
    <source>
        <strain evidence="25 26">KCTC 23968</strain>
    </source>
</reference>
<evidence type="ECO:0000256" key="1">
    <source>
        <dbReference type="ARBA" id="ARBA00001698"/>
    </source>
</evidence>
<keyword evidence="11 24" id="KW-0812">Transmembrane</keyword>
<evidence type="ECO:0000256" key="19">
    <source>
        <dbReference type="ARBA" id="ARBA00031825"/>
    </source>
</evidence>
<dbReference type="Pfam" id="PF01148">
    <property type="entry name" value="CTP_transf_1"/>
    <property type="match status" value="1"/>
</dbReference>
<evidence type="ECO:0000256" key="16">
    <source>
        <dbReference type="ARBA" id="ARBA00023209"/>
    </source>
</evidence>
<dbReference type="RefSeq" id="WP_189580476.1">
    <property type="nucleotide sequence ID" value="NZ_BMYV01000001.1"/>
</dbReference>
<evidence type="ECO:0000256" key="15">
    <source>
        <dbReference type="ARBA" id="ARBA00023136"/>
    </source>
</evidence>
<keyword evidence="26" id="KW-1185">Reference proteome</keyword>
<evidence type="ECO:0000256" key="6">
    <source>
        <dbReference type="ARBA" id="ARBA00012487"/>
    </source>
</evidence>
<dbReference type="AlphaFoldDB" id="A0A918NA38"/>
<comment type="similarity">
    <text evidence="5">Belongs to the CDS family.</text>
</comment>
<feature type="transmembrane region" description="Helical" evidence="24">
    <location>
        <begin position="64"/>
        <end position="80"/>
    </location>
</feature>
<evidence type="ECO:0000256" key="3">
    <source>
        <dbReference type="ARBA" id="ARBA00005119"/>
    </source>
</evidence>
<evidence type="ECO:0000256" key="13">
    <source>
        <dbReference type="ARBA" id="ARBA00022989"/>
    </source>
</evidence>